<sequence length="368" mass="43782">METKRIQNINQSLQSINQFFALQNHEYVSIINNDLQQVSHLNYSYLNLTECLQSTSDSYELFSVCKNEKVFYWLTFNLEPFRNIVKLQVLQILGKISNITKISSILDQKFILASLKGNIQQLYWFNQTYDILQYIGFEEKKQMYCQDFSITQLPQTNEENKKKLILIINLQGNLVNFFDMQIQNNTQKIQILEQFGCSSVIKYNELVISNGVVLISSIPTYSNLPTMNNSIYQNGILMIQFQQNNGYIVGCYYLDNLREHNLSLPYVMQGSFYTSSNQYAMIMNQYYLEMEERKRKIRKFKQCLTENIEKLKELDYISQQIQHFEYYVNSILKNIKHIKNKLCYNRQIKKLIFIKQKSKLNRCLMIFH</sequence>
<name>A0A8S1P2N4_9CILI</name>
<reference evidence="1" key="1">
    <citation type="submission" date="2021-01" db="EMBL/GenBank/DDBJ databases">
        <authorList>
            <consortium name="Genoscope - CEA"/>
            <person name="William W."/>
        </authorList>
    </citation>
    <scope>NUCLEOTIDE SEQUENCE</scope>
</reference>
<dbReference type="Proteomes" id="UP000692954">
    <property type="component" value="Unassembled WGS sequence"/>
</dbReference>
<protein>
    <submittedName>
        <fullName evidence="1">Uncharacterized protein</fullName>
    </submittedName>
</protein>
<proteinExistence type="predicted"/>
<comment type="caution">
    <text evidence="1">The sequence shown here is derived from an EMBL/GenBank/DDBJ whole genome shotgun (WGS) entry which is preliminary data.</text>
</comment>
<organism evidence="1 2">
    <name type="scientific">Paramecium sonneborni</name>
    <dbReference type="NCBI Taxonomy" id="65129"/>
    <lineage>
        <taxon>Eukaryota</taxon>
        <taxon>Sar</taxon>
        <taxon>Alveolata</taxon>
        <taxon>Ciliophora</taxon>
        <taxon>Intramacronucleata</taxon>
        <taxon>Oligohymenophorea</taxon>
        <taxon>Peniculida</taxon>
        <taxon>Parameciidae</taxon>
        <taxon>Paramecium</taxon>
    </lineage>
</organism>
<accession>A0A8S1P2N4</accession>
<evidence type="ECO:0000313" key="1">
    <source>
        <dbReference type="EMBL" id="CAD8096664.1"/>
    </source>
</evidence>
<evidence type="ECO:0000313" key="2">
    <source>
        <dbReference type="Proteomes" id="UP000692954"/>
    </source>
</evidence>
<gene>
    <name evidence="1" type="ORF">PSON_ATCC_30995.1.T0670007</name>
</gene>
<keyword evidence="2" id="KW-1185">Reference proteome</keyword>
<dbReference type="EMBL" id="CAJJDN010000067">
    <property type="protein sequence ID" value="CAD8096664.1"/>
    <property type="molecule type" value="Genomic_DNA"/>
</dbReference>
<dbReference type="AlphaFoldDB" id="A0A8S1P2N4"/>